<dbReference type="GeneID" id="107763148"/>
<organism evidence="2 3">
    <name type="scientific">Nicotiana tabacum</name>
    <name type="common">Common tobacco</name>
    <dbReference type="NCBI Taxonomy" id="4097"/>
    <lineage>
        <taxon>Eukaryota</taxon>
        <taxon>Viridiplantae</taxon>
        <taxon>Streptophyta</taxon>
        <taxon>Embryophyta</taxon>
        <taxon>Tracheophyta</taxon>
        <taxon>Spermatophyta</taxon>
        <taxon>Magnoliopsida</taxon>
        <taxon>eudicotyledons</taxon>
        <taxon>Gunneridae</taxon>
        <taxon>Pentapetalae</taxon>
        <taxon>asterids</taxon>
        <taxon>lamiids</taxon>
        <taxon>Solanales</taxon>
        <taxon>Solanaceae</taxon>
        <taxon>Nicotianoideae</taxon>
        <taxon>Nicotianeae</taxon>
        <taxon>Nicotiana</taxon>
    </lineage>
</organism>
<dbReference type="PANTHER" id="PTHR47926:SF342">
    <property type="entry name" value="TETRATRICOPEPTIDE-LIKE HELICAL DOMAIN-CONTAINING PROTEIN-RELATED"/>
    <property type="match status" value="1"/>
</dbReference>
<dbReference type="Pfam" id="PF20431">
    <property type="entry name" value="E_motif"/>
    <property type="match status" value="1"/>
</dbReference>
<keyword evidence="2" id="KW-1185">Reference proteome</keyword>
<dbReference type="AlphaFoldDB" id="A0A1S3XB00"/>
<dbReference type="FunFam" id="1.25.40.10:FF:000090">
    <property type="entry name" value="Pentatricopeptide repeat-containing protein, chloroplastic"/>
    <property type="match status" value="1"/>
</dbReference>
<dbReference type="SUPFAM" id="SSF48452">
    <property type="entry name" value="TPR-like"/>
    <property type="match status" value="1"/>
</dbReference>
<dbReference type="PROSITE" id="PS51375">
    <property type="entry name" value="PPR"/>
    <property type="match status" value="6"/>
</dbReference>
<dbReference type="NCBIfam" id="TIGR00756">
    <property type="entry name" value="PPR"/>
    <property type="match status" value="4"/>
</dbReference>
<protein>
    <submittedName>
        <fullName evidence="3">Pentatricopeptide repeat-containing protein At2g27610-like</fullName>
    </submittedName>
</protein>
<dbReference type="OrthoDB" id="185373at2759"/>
<evidence type="ECO:0000256" key="1">
    <source>
        <dbReference type="ARBA" id="ARBA00022737"/>
    </source>
</evidence>
<dbReference type="InterPro" id="IPR046848">
    <property type="entry name" value="E_motif"/>
</dbReference>
<dbReference type="InterPro" id="IPR002885">
    <property type="entry name" value="PPR_rpt"/>
</dbReference>
<dbReference type="InterPro" id="IPR011990">
    <property type="entry name" value="TPR-like_helical_dom_sf"/>
</dbReference>
<dbReference type="FunFam" id="1.25.40.10:FF:000073">
    <property type="entry name" value="Pentatricopeptide repeat-containing protein chloroplastic"/>
    <property type="match status" value="1"/>
</dbReference>
<dbReference type="Pfam" id="PF01535">
    <property type="entry name" value="PPR"/>
    <property type="match status" value="1"/>
</dbReference>
<dbReference type="PaxDb" id="4097-A0A1S3XB00"/>
<dbReference type="PANTHER" id="PTHR47926">
    <property type="entry name" value="PENTATRICOPEPTIDE REPEAT-CONTAINING PROTEIN"/>
    <property type="match status" value="1"/>
</dbReference>
<dbReference type="OMA" id="MFVREME"/>
<dbReference type="Gene3D" id="1.25.40.10">
    <property type="entry name" value="Tetratricopeptide repeat domain"/>
    <property type="match status" value="5"/>
</dbReference>
<evidence type="ECO:0000313" key="2">
    <source>
        <dbReference type="Proteomes" id="UP000790787"/>
    </source>
</evidence>
<gene>
    <name evidence="3" type="primary">LOC107763148</name>
</gene>
<reference evidence="3" key="2">
    <citation type="submission" date="2025-08" db="UniProtKB">
        <authorList>
            <consortium name="RefSeq"/>
        </authorList>
    </citation>
    <scope>IDENTIFICATION</scope>
    <source>
        <tissue evidence="3">Leaf</tissue>
    </source>
</reference>
<dbReference type="Proteomes" id="UP000790787">
    <property type="component" value="Chromosome 3"/>
</dbReference>
<dbReference type="KEGG" id="nta:107763148"/>
<evidence type="ECO:0000313" key="3">
    <source>
        <dbReference type="RefSeq" id="XP_016437086.2"/>
    </source>
</evidence>
<dbReference type="Pfam" id="PF13041">
    <property type="entry name" value="PPR_2"/>
    <property type="match status" value="3"/>
</dbReference>
<dbReference type="GO" id="GO:0009451">
    <property type="term" value="P:RNA modification"/>
    <property type="evidence" value="ECO:0000318"/>
    <property type="project" value="GO_Central"/>
</dbReference>
<dbReference type="GO" id="GO:0003723">
    <property type="term" value="F:RNA binding"/>
    <property type="evidence" value="ECO:0000318"/>
    <property type="project" value="GO_Central"/>
</dbReference>
<dbReference type="RefSeq" id="XP_016437086.1">
    <property type="nucleotide sequence ID" value="XM_016581600.1"/>
</dbReference>
<dbReference type="SMR" id="A0A1S3XB00"/>
<proteinExistence type="predicted"/>
<dbReference type="GO" id="GO:0003729">
    <property type="term" value="F:mRNA binding"/>
    <property type="evidence" value="ECO:0007669"/>
    <property type="project" value="UniProtKB-ARBA"/>
</dbReference>
<accession>A0A1S3XB00</accession>
<keyword evidence="1" id="KW-0677">Repeat</keyword>
<name>A0A1S3XB00_TOBAC</name>
<dbReference type="InterPro" id="IPR046960">
    <property type="entry name" value="PPR_At4g14850-like_plant"/>
</dbReference>
<dbReference type="RefSeq" id="XP_016437086.2">
    <property type="nucleotide sequence ID" value="XM_016581600.2"/>
</dbReference>
<sequence>MIIRSPAFHLCYNIARQAKLANQIYYQVITTHSYLVKYPENNTNPSFKDKYYDSNNVNLDVLPLLHQNGFLCDQFSLNKIISTCAKLGLFTVGIQTHCQIIKIGFDSNVFINTALVDMYGKCGVIKLAQKLFDEMPERNVVTWNALISGYLDIHYPENAVAMFLEMLREGISPTPSSVSAVLVGCTQLEACELGAQLHALIWKAGFALNLVVDTVLIDMYSKCLDLETSRRVFDQMPERNVITWTSMITGYAQKQCPFQALTLFKEMLKLGIRPNYVTYSSLLNSFSCPDYLVHCEQVHCHVIQQGFNTNHYLVVTLLSVYSECSCSLEDFQKLCSDTMKWDEISWNAVIAGFSNLAVGGQAFACFARMRRAGFTADHYTFASILKAIGNISGLGEGMQTHCLALKTGYTFEVFIQNGLLSMYTRCGRLEEAERIFSSMEERDLISWNSLLTGCAHHGYGRDVMVMFEEMRRCGIKPDLTTFLAVLSACRHAGLLDEGIKYFDLMKNDNSLPPPKLEHYACIVDLYGRAGHLLEAEAFINNMPIEPGPSVFKSLLSACQLHGNKELAIISSKKLVELCPNDPATYILLANVLASEGNWNDAEGQRKLMLDRGLSKKPGYSWL</sequence>
<reference evidence="2" key="1">
    <citation type="journal article" date="2014" name="Nat. Commun.">
        <title>The tobacco genome sequence and its comparison with those of tomato and potato.</title>
        <authorList>
            <person name="Sierro N."/>
            <person name="Battey J.N."/>
            <person name="Ouadi S."/>
            <person name="Bakaher N."/>
            <person name="Bovet L."/>
            <person name="Willig A."/>
            <person name="Goepfert S."/>
            <person name="Peitsch M.C."/>
            <person name="Ivanov N.V."/>
        </authorList>
    </citation>
    <scope>NUCLEOTIDE SEQUENCE [LARGE SCALE GENOMIC DNA]</scope>
</reference>